<protein>
    <submittedName>
        <fullName evidence="1">Uncharacterized protein</fullName>
    </submittedName>
</protein>
<reference evidence="1 2" key="2">
    <citation type="journal article" date="2017" name="Antonie Van Leeuwenhoek">
        <title>Rhizobium rhizosphaerae sp. nov., a novel species isolated from rice rhizosphere.</title>
        <authorList>
            <person name="Zhao J.J."/>
            <person name="Zhang J."/>
            <person name="Zhang R.J."/>
            <person name="Zhang C.W."/>
            <person name="Yin H.Q."/>
            <person name="Zhang X.X."/>
        </authorList>
    </citation>
    <scope>NUCLEOTIDE SEQUENCE [LARGE SCALE GENOMIC DNA]</scope>
    <source>
        <strain evidence="1 2">ACAM 611</strain>
    </source>
</reference>
<name>H5T936_9ALTE</name>
<organism evidence="1 2">
    <name type="scientific">Glaciecola punicea ACAM 611</name>
    <dbReference type="NCBI Taxonomy" id="1121923"/>
    <lineage>
        <taxon>Bacteria</taxon>
        <taxon>Pseudomonadati</taxon>
        <taxon>Pseudomonadota</taxon>
        <taxon>Gammaproteobacteria</taxon>
        <taxon>Alteromonadales</taxon>
        <taxon>Alteromonadaceae</taxon>
        <taxon>Glaciecola</taxon>
    </lineage>
</organism>
<proteinExistence type="predicted"/>
<keyword evidence="2" id="KW-1185">Reference proteome</keyword>
<gene>
    <name evidence="1" type="ORF">GPUN_0673</name>
</gene>
<evidence type="ECO:0000313" key="2">
    <source>
        <dbReference type="Proteomes" id="UP000053586"/>
    </source>
</evidence>
<dbReference type="Proteomes" id="UP000053586">
    <property type="component" value="Unassembled WGS sequence"/>
</dbReference>
<dbReference type="EMBL" id="BAET01000007">
    <property type="protein sequence ID" value="GAB54813.1"/>
    <property type="molecule type" value="Genomic_DNA"/>
</dbReference>
<dbReference type="AlphaFoldDB" id="H5T936"/>
<comment type="caution">
    <text evidence="1">The sequence shown here is derived from an EMBL/GenBank/DDBJ whole genome shotgun (WGS) entry which is preliminary data.</text>
</comment>
<evidence type="ECO:0000313" key="1">
    <source>
        <dbReference type="EMBL" id="GAB54813.1"/>
    </source>
</evidence>
<accession>H5T936</accession>
<sequence>MLDVVKQKIHICEVNSRPMGVLKKSEKTSMLSNLYHCA</sequence>
<reference evidence="1 2" key="1">
    <citation type="journal article" date="2012" name="J. Bacteriol.">
        <title>Genome sequence of proteorhodopsin-containing sea ice bacterium Glaciecola punicea ACAM 611T.</title>
        <authorList>
            <person name="Qin Q.-L."/>
            <person name="Xie B.-B."/>
            <person name="Shu Y.-L."/>
            <person name="Rong J.-C."/>
            <person name="Zhao D.-L."/>
            <person name="Zhang X.-Y."/>
            <person name="Chen X.-L."/>
            <person name="Zhou B.-C."/>
            <person name="Zhanga Y.-Z."/>
        </authorList>
    </citation>
    <scope>NUCLEOTIDE SEQUENCE [LARGE SCALE GENOMIC DNA]</scope>
    <source>
        <strain evidence="1 2">ACAM 611</strain>
    </source>
</reference>